<feature type="region of interest" description="Disordered" evidence="1">
    <location>
        <begin position="573"/>
        <end position="606"/>
    </location>
</feature>
<feature type="transmembrane region" description="Helical" evidence="2">
    <location>
        <begin position="411"/>
        <end position="432"/>
    </location>
</feature>
<keyword evidence="2" id="KW-1133">Transmembrane helix</keyword>
<proteinExistence type="predicted"/>
<protein>
    <recommendedName>
        <fullName evidence="5">Glycosyltransferase RgtA/B/C/D-like domain-containing protein</fullName>
    </recommendedName>
</protein>
<reference evidence="3 4" key="1">
    <citation type="submission" date="2019-02" db="EMBL/GenBank/DDBJ databases">
        <title>Deep-cultivation of Planctomycetes and their phenomic and genomic characterization uncovers novel biology.</title>
        <authorList>
            <person name="Wiegand S."/>
            <person name="Jogler M."/>
            <person name="Boedeker C."/>
            <person name="Pinto D."/>
            <person name="Vollmers J."/>
            <person name="Rivas-Marin E."/>
            <person name="Kohn T."/>
            <person name="Peeters S.H."/>
            <person name="Heuer A."/>
            <person name="Rast P."/>
            <person name="Oberbeckmann S."/>
            <person name="Bunk B."/>
            <person name="Jeske O."/>
            <person name="Meyerdierks A."/>
            <person name="Storesund J.E."/>
            <person name="Kallscheuer N."/>
            <person name="Luecker S."/>
            <person name="Lage O.M."/>
            <person name="Pohl T."/>
            <person name="Merkel B.J."/>
            <person name="Hornburger P."/>
            <person name="Mueller R.-W."/>
            <person name="Bruemmer F."/>
            <person name="Labrenz M."/>
            <person name="Spormann A.M."/>
            <person name="Op den Camp H."/>
            <person name="Overmann J."/>
            <person name="Amann R."/>
            <person name="Jetten M.S.M."/>
            <person name="Mascher T."/>
            <person name="Medema M.H."/>
            <person name="Devos D.P."/>
            <person name="Kaster A.-K."/>
            <person name="Ovreas L."/>
            <person name="Rohde M."/>
            <person name="Galperin M.Y."/>
            <person name="Jogler C."/>
        </authorList>
    </citation>
    <scope>NUCLEOTIDE SEQUENCE [LARGE SCALE GENOMIC DNA]</scope>
    <source>
        <strain evidence="3 4">Pan153</strain>
    </source>
</reference>
<name>A0A518FHG9_9PLAN</name>
<evidence type="ECO:0000256" key="1">
    <source>
        <dbReference type="SAM" id="MobiDB-lite"/>
    </source>
</evidence>
<dbReference type="RefSeq" id="WP_145453836.1">
    <property type="nucleotide sequence ID" value="NZ_CP036317.1"/>
</dbReference>
<feature type="transmembrane region" description="Helical" evidence="2">
    <location>
        <begin position="198"/>
        <end position="226"/>
    </location>
</feature>
<feature type="transmembrane region" description="Helical" evidence="2">
    <location>
        <begin position="309"/>
        <end position="332"/>
    </location>
</feature>
<feature type="transmembrane region" description="Helical" evidence="2">
    <location>
        <begin position="126"/>
        <end position="144"/>
    </location>
</feature>
<sequence>MSRKAKRARNKTEQKEAPRPEKGVKPSSGANYIQPLPEQPPRPYRDELLFLTMLLVWSFLVSCFPMRNMDIWWHLRTGELILERGTVPYFDWFTFVDFDRPWIDLHWGFQLLVTGLYRWGGVDMLVLSKAFCLALTVALAWFAGGRYLPPWGKALLWILPVICLSGRSVVRPEMLSLVYLAAWMLVLSRAASKPQLLWLIPLLALLWVNSHALFVLGLVVSVLWVIDHLVRVWARGRLGMEPASTELTGVMLVRIAVLTGIACFLNPYFEQGVLFPLTLYEKFSVDQAFYSVRIGEFQPPLDFIRQHGLWNFFLAAQVLLGVMTLVSFIPLLIQKRVNLFRILLFAAFTHLALKASRNTSIFALIAGIVLCENLSDWIRFRLFKFVKPVENVKWNPYETLTGRIMSSIGEIVSSLIFLLLLISLFLGLWHAWGGEGKRFGLGEAEAWYAHGAAEFAGQEGMPDRAFVSNMGQAAVYIFHNGPDRRVFFDGRLEVNSQKTFEWYEQIRQQMARADTSWAYVLQDENGQLPAVILDSRFSRNEIMGMAANPRWVLVFADQAAAVFLDRQTAERLKLRPADPQPLRHPPGMKVRESAPPQQGTQPDQPK</sequence>
<keyword evidence="2" id="KW-0812">Transmembrane</keyword>
<feature type="compositionally biased region" description="Polar residues" evidence="1">
    <location>
        <begin position="595"/>
        <end position="606"/>
    </location>
</feature>
<dbReference type="AlphaFoldDB" id="A0A518FHG9"/>
<dbReference type="EMBL" id="CP036317">
    <property type="protein sequence ID" value="QDV15797.1"/>
    <property type="molecule type" value="Genomic_DNA"/>
</dbReference>
<feature type="transmembrane region" description="Helical" evidence="2">
    <location>
        <begin position="174"/>
        <end position="192"/>
    </location>
</feature>
<evidence type="ECO:0000313" key="3">
    <source>
        <dbReference type="EMBL" id="QDV15797.1"/>
    </source>
</evidence>
<evidence type="ECO:0000313" key="4">
    <source>
        <dbReference type="Proteomes" id="UP000320839"/>
    </source>
</evidence>
<dbReference type="OrthoDB" id="9786218at2"/>
<feature type="transmembrane region" description="Helical" evidence="2">
    <location>
        <begin position="247"/>
        <end position="269"/>
    </location>
</feature>
<evidence type="ECO:0008006" key="5">
    <source>
        <dbReference type="Google" id="ProtNLM"/>
    </source>
</evidence>
<keyword evidence="2" id="KW-0472">Membrane</keyword>
<accession>A0A518FHG9</accession>
<feature type="compositionally biased region" description="Basic and acidic residues" evidence="1">
    <location>
        <begin position="10"/>
        <end position="24"/>
    </location>
</feature>
<feature type="region of interest" description="Disordered" evidence="1">
    <location>
        <begin position="1"/>
        <end position="39"/>
    </location>
</feature>
<organism evidence="3 4">
    <name type="scientific">Gimesia panareensis</name>
    <dbReference type="NCBI Taxonomy" id="2527978"/>
    <lineage>
        <taxon>Bacteria</taxon>
        <taxon>Pseudomonadati</taxon>
        <taxon>Planctomycetota</taxon>
        <taxon>Planctomycetia</taxon>
        <taxon>Planctomycetales</taxon>
        <taxon>Planctomycetaceae</taxon>
        <taxon>Gimesia</taxon>
    </lineage>
</organism>
<gene>
    <name evidence="3" type="ORF">Pan153_04160</name>
</gene>
<dbReference type="Proteomes" id="UP000320839">
    <property type="component" value="Chromosome"/>
</dbReference>
<evidence type="ECO:0000256" key="2">
    <source>
        <dbReference type="SAM" id="Phobius"/>
    </source>
</evidence>
<feature type="transmembrane region" description="Helical" evidence="2">
    <location>
        <begin position="150"/>
        <end position="167"/>
    </location>
</feature>